<feature type="domain" description="Single-stranded DNA binding protein Ssb-like OB fold" evidence="4">
    <location>
        <begin position="565"/>
        <end position="619"/>
    </location>
</feature>
<dbReference type="Gene3D" id="3.40.50.1820">
    <property type="entry name" value="alpha/beta hydrolase"/>
    <property type="match status" value="1"/>
</dbReference>
<dbReference type="InterPro" id="IPR015943">
    <property type="entry name" value="WD40/YVTN_repeat-like_dom_sf"/>
</dbReference>
<feature type="compositionally biased region" description="Low complexity" evidence="2">
    <location>
        <begin position="110"/>
        <end position="123"/>
    </location>
</feature>
<dbReference type="AlphaFoldDB" id="A0A9P1BPW4"/>
<dbReference type="EMBL" id="CAMXCT010000335">
    <property type="protein sequence ID" value="CAI3977342.1"/>
    <property type="molecule type" value="Genomic_DNA"/>
</dbReference>
<evidence type="ECO:0000313" key="7">
    <source>
        <dbReference type="EMBL" id="CAL4764654.1"/>
    </source>
</evidence>
<comment type="similarity">
    <text evidence="1">Belongs to the cycloisomerase 2 family.</text>
</comment>
<dbReference type="Pfam" id="PF12697">
    <property type="entry name" value="Abhydrolase_6"/>
    <property type="match status" value="1"/>
</dbReference>
<keyword evidence="8" id="KW-1185">Reference proteome</keyword>
<comment type="caution">
    <text evidence="5">The sequence shown here is derived from an EMBL/GenBank/DDBJ whole genome shotgun (WGS) entry which is preliminary data.</text>
</comment>
<protein>
    <submittedName>
        <fullName evidence="7">6-phosphogluconolactonase (P9_lactonase ) (Polysaccharide utilization locus H protein P9) (PUL H protein P9)</fullName>
    </submittedName>
</protein>
<name>A0A9P1BPW4_9DINO</name>
<dbReference type="Pfam" id="PF21473">
    <property type="entry name" value="OB_Ssb-like"/>
    <property type="match status" value="1"/>
</dbReference>
<dbReference type="InterPro" id="IPR019405">
    <property type="entry name" value="Lactonase_7-beta_prop"/>
</dbReference>
<dbReference type="InterPro" id="IPR000073">
    <property type="entry name" value="AB_hydrolase_1"/>
</dbReference>
<feature type="compositionally biased region" description="Polar residues" evidence="2">
    <location>
        <begin position="89"/>
        <end position="109"/>
    </location>
</feature>
<feature type="region of interest" description="Disordered" evidence="2">
    <location>
        <begin position="89"/>
        <end position="125"/>
    </location>
</feature>
<dbReference type="Gene3D" id="2.40.50.140">
    <property type="entry name" value="Nucleic acid-binding proteins"/>
    <property type="match status" value="1"/>
</dbReference>
<evidence type="ECO:0000256" key="1">
    <source>
        <dbReference type="ARBA" id="ARBA00005564"/>
    </source>
</evidence>
<reference evidence="5" key="1">
    <citation type="submission" date="2022-10" db="EMBL/GenBank/DDBJ databases">
        <authorList>
            <person name="Chen Y."/>
            <person name="Dougan E. K."/>
            <person name="Chan C."/>
            <person name="Rhodes N."/>
            <person name="Thang M."/>
        </authorList>
    </citation>
    <scope>NUCLEOTIDE SEQUENCE</scope>
</reference>
<evidence type="ECO:0000313" key="6">
    <source>
        <dbReference type="EMBL" id="CAL1130717.1"/>
    </source>
</evidence>
<dbReference type="SUPFAM" id="SSF50249">
    <property type="entry name" value="Nucleic acid-binding proteins"/>
    <property type="match status" value="1"/>
</dbReference>
<sequence length="1246" mass="138082">MSTDCDPDAVERSLGAGPGTEMNRQMRRRRHQAKGRNFYILLLQLSCHDVMFGSKAMTHEFFENVSRCLRCVGLNKLKFFRSARSGKWSENSASGKWGANSTTSNKWGANSSSGNKFGKSGSNIWNSARMPMPDNQMDQQQHTKYSITGMPLLLGNENTFCWRMWADIERMGGDNLGNCRSALILQSREQIRTGELSEIGDLHEKDGPGSFLALGFDGRFLYSVATEGAAAFSVDADGKLSPLNTVKCDVPGGAHVAVAYSGSSGMVVSPAYHGGGINIMKIKADGSLSEASSIMHKGDSQAHPHSCFIDASGKYGLISDLGLDKIYVYRLDVIGGQLVEEQVLQTAEKAGPRHMCFHPKGEFVYGINELDCTINVYAFGKDDTILGPILQTVSTLPEGYNNHDHENAKNANGDPASGPNRPSQTNATADLQVSPDGRFLYGSNRGHDSLVCFSISKDGLLKLEGFTYTGGEHPRNFTIHPSGNWILVANQDSDNVVVFRRDRRSGKLEDSGQRAKMKTARCIIWGNPRRKLTKPTWHTVASLTPEQKGINLYVKVVKVSSDVPHDVVLGDATGLVTLRVRDDQLKLCVEGAILRIQNAQIRMVANHMRLEVSKWGVLKAAEHEDIEPCISNDVSAAKWRGACLPTKVAGRVDEMLLFSRGLSDTDAGLLQGGCLPNSEGILQDVSMLGDPGFHPYSSQTGEPKPQTKMWGISQIRERSPVGIVGIVGCSDLPRWQARGGLLRLSLEEIGHRFGEEIAQDVVRCAKELDKYDASRRVGVELPWHPMEDRELEPAEAGFQGTSWGAQAEGDEPLGSLDPLCGMQLSRARAGSLLRWTRWATQKMGWRLWVLLVAWIAHYLHGVRRVRLHLAKTRATDSVRERMQRIVARCPSLHMMYWPTWYAHTALQQIILLGLKEMRCALQWSTYKRQIMTLRDTSRISLDWVVPQPEVALPDGPVCVLLHGAIQDSRSSTMKDLAKELAARGILTLVMNRRGYGDLTMDASTARVTLFGFDEDLDEVLLEVGRKAPGRPVAVVGFSCGSGFAGRYGALRSHLSAWMDDNGLSRTIPRLLCVVCYDPGFHVVKAMQKVPLPYRWGLDLALRYQYVYRHRETWKQKSPSSAEVVKMVLDPAQSFDNVYRNVTKLSGFGCSNTWLEKQQPSLKDMQLPCLLINSRDDPICVWENVEEHASNIEQNPYLALAELQRGSHGCKFDLWGFNSVGNRMIGDFVLASWAELKETKGSGERSP</sequence>
<evidence type="ECO:0000259" key="4">
    <source>
        <dbReference type="Pfam" id="PF21473"/>
    </source>
</evidence>
<proteinExistence type="inferred from homology"/>
<dbReference type="PANTHER" id="PTHR30344">
    <property type="entry name" value="6-PHOSPHOGLUCONOLACTONASE-RELATED"/>
    <property type="match status" value="1"/>
</dbReference>
<dbReference type="EMBL" id="CAMXCT030000335">
    <property type="protein sequence ID" value="CAL4764654.1"/>
    <property type="molecule type" value="Genomic_DNA"/>
</dbReference>
<dbReference type="Pfam" id="PF10282">
    <property type="entry name" value="Lactonase"/>
    <property type="match status" value="1"/>
</dbReference>
<dbReference type="InterPro" id="IPR012340">
    <property type="entry name" value="NA-bd_OB-fold"/>
</dbReference>
<feature type="region of interest" description="Disordered" evidence="2">
    <location>
        <begin position="397"/>
        <end position="431"/>
    </location>
</feature>
<evidence type="ECO:0000256" key="2">
    <source>
        <dbReference type="SAM" id="MobiDB-lite"/>
    </source>
</evidence>
<dbReference type="GO" id="GO:0017057">
    <property type="term" value="F:6-phosphogluconolactonase activity"/>
    <property type="evidence" value="ECO:0007669"/>
    <property type="project" value="TreeGrafter"/>
</dbReference>
<evidence type="ECO:0000259" key="3">
    <source>
        <dbReference type="Pfam" id="PF12697"/>
    </source>
</evidence>
<dbReference type="InterPro" id="IPR048970">
    <property type="entry name" value="OB_Ssb-like"/>
</dbReference>
<dbReference type="GO" id="GO:0005829">
    <property type="term" value="C:cytosol"/>
    <property type="evidence" value="ECO:0007669"/>
    <property type="project" value="TreeGrafter"/>
</dbReference>
<dbReference type="PANTHER" id="PTHR30344:SF1">
    <property type="entry name" value="6-PHOSPHOGLUCONOLACTONASE"/>
    <property type="match status" value="1"/>
</dbReference>
<dbReference type="SUPFAM" id="SSF75011">
    <property type="entry name" value="3-carboxy-cis,cis-mucoante lactonizing enzyme"/>
    <property type="match status" value="1"/>
</dbReference>
<feature type="domain" description="AB hydrolase-1" evidence="3">
    <location>
        <begin position="959"/>
        <end position="1183"/>
    </location>
</feature>
<dbReference type="InterPro" id="IPR029058">
    <property type="entry name" value="AB_hydrolase_fold"/>
</dbReference>
<gene>
    <name evidence="5" type="ORF">C1SCF055_LOCUS5490</name>
</gene>
<accession>A0A9P1BPW4</accession>
<dbReference type="Proteomes" id="UP001152797">
    <property type="component" value="Unassembled WGS sequence"/>
</dbReference>
<dbReference type="OrthoDB" id="247542at2759"/>
<feature type="compositionally biased region" description="Polar residues" evidence="2">
    <location>
        <begin position="420"/>
        <end position="431"/>
    </location>
</feature>
<organism evidence="5">
    <name type="scientific">Cladocopium goreaui</name>
    <dbReference type="NCBI Taxonomy" id="2562237"/>
    <lineage>
        <taxon>Eukaryota</taxon>
        <taxon>Sar</taxon>
        <taxon>Alveolata</taxon>
        <taxon>Dinophyceae</taxon>
        <taxon>Suessiales</taxon>
        <taxon>Symbiodiniaceae</taxon>
        <taxon>Cladocopium</taxon>
    </lineage>
</organism>
<feature type="region of interest" description="Disordered" evidence="2">
    <location>
        <begin position="1"/>
        <end position="29"/>
    </location>
</feature>
<evidence type="ECO:0000313" key="5">
    <source>
        <dbReference type="EMBL" id="CAI3977342.1"/>
    </source>
</evidence>
<dbReference type="InterPro" id="IPR050282">
    <property type="entry name" value="Cycloisomerase_2"/>
</dbReference>
<reference evidence="6" key="2">
    <citation type="submission" date="2024-04" db="EMBL/GenBank/DDBJ databases">
        <authorList>
            <person name="Chen Y."/>
            <person name="Shah S."/>
            <person name="Dougan E. K."/>
            <person name="Thang M."/>
            <person name="Chan C."/>
        </authorList>
    </citation>
    <scope>NUCLEOTIDE SEQUENCE [LARGE SCALE GENOMIC DNA]</scope>
</reference>
<dbReference type="Gene3D" id="2.130.10.10">
    <property type="entry name" value="YVTN repeat-like/Quinoprotein amine dehydrogenase"/>
    <property type="match status" value="1"/>
</dbReference>
<dbReference type="EMBL" id="CAMXCT020000335">
    <property type="protein sequence ID" value="CAL1130717.1"/>
    <property type="molecule type" value="Genomic_DNA"/>
</dbReference>
<dbReference type="SUPFAM" id="SSF53474">
    <property type="entry name" value="alpha/beta-Hydrolases"/>
    <property type="match status" value="1"/>
</dbReference>
<evidence type="ECO:0000313" key="8">
    <source>
        <dbReference type="Proteomes" id="UP001152797"/>
    </source>
</evidence>